<dbReference type="InterPro" id="IPR016125">
    <property type="entry name" value="Peptidase_C15-like"/>
</dbReference>
<reference evidence="5" key="1">
    <citation type="journal article" date="2020" name="Stud. Mycol.">
        <title>101 Dothideomycetes genomes: a test case for predicting lifestyles and emergence of pathogens.</title>
        <authorList>
            <person name="Haridas S."/>
            <person name="Albert R."/>
            <person name="Binder M."/>
            <person name="Bloem J."/>
            <person name="Labutti K."/>
            <person name="Salamov A."/>
            <person name="Andreopoulos B."/>
            <person name="Baker S."/>
            <person name="Barry K."/>
            <person name="Bills G."/>
            <person name="Bluhm B."/>
            <person name="Cannon C."/>
            <person name="Castanera R."/>
            <person name="Culley D."/>
            <person name="Daum C."/>
            <person name="Ezra D."/>
            <person name="Gonzalez J."/>
            <person name="Henrissat B."/>
            <person name="Kuo A."/>
            <person name="Liang C."/>
            <person name="Lipzen A."/>
            <person name="Lutzoni F."/>
            <person name="Magnuson J."/>
            <person name="Mondo S."/>
            <person name="Nolan M."/>
            <person name="Ohm R."/>
            <person name="Pangilinan J."/>
            <person name="Park H.-J."/>
            <person name="Ramirez L."/>
            <person name="Alfaro M."/>
            <person name="Sun H."/>
            <person name="Tritt A."/>
            <person name="Yoshinaga Y."/>
            <person name="Zwiers L.-H."/>
            <person name="Turgeon B."/>
            <person name="Goodwin S."/>
            <person name="Spatafora J."/>
            <person name="Crous P."/>
            <person name="Grigoriev I."/>
        </authorList>
    </citation>
    <scope>NUCLEOTIDE SEQUENCE</scope>
    <source>
        <strain evidence="5">CBS 121410</strain>
    </source>
</reference>
<dbReference type="Gene3D" id="3.40.630.20">
    <property type="entry name" value="Peptidase C15, pyroglutamyl peptidase I-like"/>
    <property type="match status" value="1"/>
</dbReference>
<dbReference type="AlphaFoldDB" id="A0A9P4LU80"/>
<keyword evidence="6" id="KW-1185">Reference proteome</keyword>
<protein>
    <submittedName>
        <fullName evidence="5">Peptidase C15, pyroglutamyl peptidase I-like protein</fullName>
    </submittedName>
</protein>
<dbReference type="SUPFAM" id="SSF53182">
    <property type="entry name" value="Pyrrolidone carboxyl peptidase (pyroglutamate aminopeptidase)"/>
    <property type="match status" value="1"/>
</dbReference>
<dbReference type="PANTHER" id="PTHR23402">
    <property type="entry name" value="PROTEASE FAMILY C15 PYROGLUTAMYL-PEPTIDASE I-RELATED"/>
    <property type="match status" value="1"/>
</dbReference>
<evidence type="ECO:0000256" key="1">
    <source>
        <dbReference type="ARBA" id="ARBA00006641"/>
    </source>
</evidence>
<dbReference type="Proteomes" id="UP000799776">
    <property type="component" value="Unassembled WGS sequence"/>
</dbReference>
<dbReference type="GO" id="GO:0008234">
    <property type="term" value="F:cysteine-type peptidase activity"/>
    <property type="evidence" value="ECO:0007669"/>
    <property type="project" value="UniProtKB-KW"/>
</dbReference>
<dbReference type="PANTHER" id="PTHR23402:SF1">
    <property type="entry name" value="PYROGLUTAMYL-PEPTIDASE I"/>
    <property type="match status" value="1"/>
</dbReference>
<gene>
    <name evidence="5" type="ORF">K490DRAFT_49022</name>
</gene>
<dbReference type="OrthoDB" id="407146at2759"/>
<accession>A0A9P4LU80</accession>
<organism evidence="5 6">
    <name type="scientific">Saccharata proteae CBS 121410</name>
    <dbReference type="NCBI Taxonomy" id="1314787"/>
    <lineage>
        <taxon>Eukaryota</taxon>
        <taxon>Fungi</taxon>
        <taxon>Dikarya</taxon>
        <taxon>Ascomycota</taxon>
        <taxon>Pezizomycotina</taxon>
        <taxon>Dothideomycetes</taxon>
        <taxon>Dothideomycetes incertae sedis</taxon>
        <taxon>Botryosphaeriales</taxon>
        <taxon>Saccharataceae</taxon>
        <taxon>Saccharata</taxon>
    </lineage>
</organism>
<keyword evidence="3" id="KW-0378">Hydrolase</keyword>
<keyword evidence="4" id="KW-0788">Thiol protease</keyword>
<evidence type="ECO:0000256" key="4">
    <source>
        <dbReference type="ARBA" id="ARBA00022807"/>
    </source>
</evidence>
<comment type="caution">
    <text evidence="5">The sequence shown here is derived from an EMBL/GenBank/DDBJ whole genome shotgun (WGS) entry which is preliminary data.</text>
</comment>
<name>A0A9P4LU80_9PEZI</name>
<dbReference type="EMBL" id="ML978740">
    <property type="protein sequence ID" value="KAF2084572.1"/>
    <property type="molecule type" value="Genomic_DNA"/>
</dbReference>
<evidence type="ECO:0000256" key="3">
    <source>
        <dbReference type="ARBA" id="ARBA00022801"/>
    </source>
</evidence>
<dbReference type="GO" id="GO:0006508">
    <property type="term" value="P:proteolysis"/>
    <property type="evidence" value="ECO:0007669"/>
    <property type="project" value="UniProtKB-KW"/>
</dbReference>
<evidence type="ECO:0000313" key="5">
    <source>
        <dbReference type="EMBL" id="KAF2084572.1"/>
    </source>
</evidence>
<keyword evidence="2" id="KW-0645">Protease</keyword>
<evidence type="ECO:0000313" key="6">
    <source>
        <dbReference type="Proteomes" id="UP000799776"/>
    </source>
</evidence>
<evidence type="ECO:0000256" key="2">
    <source>
        <dbReference type="ARBA" id="ARBA00022670"/>
    </source>
</evidence>
<proteinExistence type="inferred from homology"/>
<sequence length="263" mass="29527">MGDIPEDTIPRTRVVTDADEARDDAVTVLVTGFGPFLEKFPQNASWEIASRLPSHLSVSTPNSKNPKTINILVHPAPITVAYHTAASLIPNLLATHNPDLVLHLGLAANRSHYAIELSSARHGFARTPDVEGRRFVREDLEKEGWDKCPERLETSLDFEHVWEEWEGQARRIPGLLREQDGEGGVEIRASDDVGSFLCGFVYFASLAWFWKRGWEEAVEDRPVIFLHVPDCPGEKEIEQGVLVTEALIRALVESWLAGRRKMM</sequence>
<dbReference type="Pfam" id="PF01470">
    <property type="entry name" value="Peptidase_C15"/>
    <property type="match status" value="1"/>
</dbReference>
<comment type="similarity">
    <text evidence="1">Belongs to the peptidase C15 family.</text>
</comment>
<dbReference type="InterPro" id="IPR036440">
    <property type="entry name" value="Peptidase_C15-like_sf"/>
</dbReference>